<protein>
    <submittedName>
        <fullName evidence="5">Uncharacterized protein LOC113391827</fullName>
    </submittedName>
</protein>
<evidence type="ECO:0000256" key="2">
    <source>
        <dbReference type="SAM" id="MobiDB-lite"/>
    </source>
</evidence>
<proteinExistence type="predicted"/>
<keyword evidence="4" id="KW-1185">Reference proteome</keyword>
<evidence type="ECO:0000256" key="1">
    <source>
        <dbReference type="PROSITE-ProRule" id="PRU00042"/>
    </source>
</evidence>
<name>A0A8B8HFV4_VANTA</name>
<accession>A0A8B8HFV4</accession>
<dbReference type="Proteomes" id="UP001652626">
    <property type="component" value="Chromosome 28"/>
</dbReference>
<dbReference type="OMA" id="CKMISYG"/>
<gene>
    <name evidence="5" type="primary">LOC113391827</name>
</gene>
<dbReference type="AlphaFoldDB" id="A0A8B8HFV4"/>
<dbReference type="OrthoDB" id="6075923at2759"/>
<dbReference type="PROSITE" id="PS00028">
    <property type="entry name" value="ZINC_FINGER_C2H2_1"/>
    <property type="match status" value="2"/>
</dbReference>
<feature type="domain" description="C2H2-type" evidence="3">
    <location>
        <begin position="454"/>
        <end position="477"/>
    </location>
</feature>
<evidence type="ECO:0000259" key="3">
    <source>
        <dbReference type="PROSITE" id="PS50157"/>
    </source>
</evidence>
<dbReference type="InterPro" id="IPR013087">
    <property type="entry name" value="Znf_C2H2_type"/>
</dbReference>
<reference evidence="5" key="1">
    <citation type="submission" date="2025-08" db="UniProtKB">
        <authorList>
            <consortium name="RefSeq"/>
        </authorList>
    </citation>
    <scope>IDENTIFICATION</scope>
    <source>
        <tissue evidence="5">Whole body</tissue>
    </source>
</reference>
<feature type="region of interest" description="Disordered" evidence="2">
    <location>
        <begin position="394"/>
        <end position="427"/>
    </location>
</feature>
<evidence type="ECO:0000313" key="5">
    <source>
        <dbReference type="RefSeq" id="XP_026483707.2"/>
    </source>
</evidence>
<dbReference type="RefSeq" id="XP_026483707.2">
    <property type="nucleotide sequence ID" value="XM_026627922.2"/>
</dbReference>
<keyword evidence="1" id="KW-0863">Zinc-finger</keyword>
<dbReference type="PROSITE" id="PS50157">
    <property type="entry name" value="ZINC_FINGER_C2H2_2"/>
    <property type="match status" value="2"/>
</dbReference>
<dbReference type="SMART" id="SM00355">
    <property type="entry name" value="ZnF_C2H2"/>
    <property type="match status" value="3"/>
</dbReference>
<feature type="domain" description="C2H2-type" evidence="3">
    <location>
        <begin position="302"/>
        <end position="329"/>
    </location>
</feature>
<keyword evidence="1" id="KW-0862">Zinc</keyword>
<feature type="region of interest" description="Disordered" evidence="2">
    <location>
        <begin position="146"/>
        <end position="173"/>
    </location>
</feature>
<keyword evidence="1" id="KW-0479">Metal-binding</keyword>
<feature type="region of interest" description="Disordered" evidence="2">
    <location>
        <begin position="90"/>
        <end position="115"/>
    </location>
</feature>
<evidence type="ECO:0000313" key="4">
    <source>
        <dbReference type="Proteomes" id="UP001652626"/>
    </source>
</evidence>
<feature type="compositionally biased region" description="Polar residues" evidence="2">
    <location>
        <begin position="146"/>
        <end position="157"/>
    </location>
</feature>
<dbReference type="GeneID" id="113391827"/>
<dbReference type="GO" id="GO:0008270">
    <property type="term" value="F:zinc ion binding"/>
    <property type="evidence" value="ECO:0007669"/>
    <property type="project" value="UniProtKB-KW"/>
</dbReference>
<sequence length="573" mass="66264">MILYQNYEVIISVYIFLIVKIICKIVENHRDSMFNKQPTLTSIPEQIEKNEEILKWVPKKKHEVLKAKYKCLKKLFQIYDASVIGILPQNYTDQQPDDERTHRRKRSHRTKTDACAGTTEISSGDLLENQAETVINELKLSRNSSSQMIKSNTTLSNARDDKSTQDSNDSSVGDASDILYAQNLINRKKPTRFQIFLQRILGIRAKNYPYGGSDNNITRFARRRRIRLQFRRFRRPRKTNSDVALRDSKGPIILSYVQSIQRSYLTDTTPRHCPMVGCKMISYGIINYNDHLNLCHFPDRKYICHYCHEGFTKENDKVLHENEHIGITKVNAQVTSTPSTARFTTKIASNTQTEPEAPKSDVPEDKLKKIVSFFDKISDPDQVLAEMKNRSSGHFQTFHPYTKTTDNESETTKSDLSSNQKTNTEKRGYSCSHFQHKESKTSLDSDSTTKYLPVRCQLCGEIFEHRRQLNLHVDLEHRINDKFSKFHSCAGILNHNRRTDNILHNVKSLATSTDNVESTHKSDDNLSYDPSTNIVYFTSTESVDKNPDKRNIVQNVPNRFCYKWEPCTSVVRI</sequence>
<organism evidence="4 5">
    <name type="scientific">Vanessa tameamea</name>
    <name type="common">Kamehameha butterfly</name>
    <dbReference type="NCBI Taxonomy" id="334116"/>
    <lineage>
        <taxon>Eukaryota</taxon>
        <taxon>Metazoa</taxon>
        <taxon>Ecdysozoa</taxon>
        <taxon>Arthropoda</taxon>
        <taxon>Hexapoda</taxon>
        <taxon>Insecta</taxon>
        <taxon>Pterygota</taxon>
        <taxon>Neoptera</taxon>
        <taxon>Endopterygota</taxon>
        <taxon>Lepidoptera</taxon>
        <taxon>Glossata</taxon>
        <taxon>Ditrysia</taxon>
        <taxon>Papilionoidea</taxon>
        <taxon>Nymphalidae</taxon>
        <taxon>Nymphalinae</taxon>
        <taxon>Vanessa</taxon>
    </lineage>
</organism>